<dbReference type="Pfam" id="PF01039">
    <property type="entry name" value="Carboxyl_trans"/>
    <property type="match status" value="1"/>
</dbReference>
<dbReference type="Gene3D" id="3.90.226.10">
    <property type="entry name" value="2-enoyl-CoA Hydratase, Chain A, domain 1"/>
    <property type="match status" value="2"/>
</dbReference>
<dbReference type="Proteomes" id="UP001250214">
    <property type="component" value="Unassembled WGS sequence"/>
</dbReference>
<keyword evidence="1" id="KW-0175">Coiled coil</keyword>
<evidence type="ECO:0000313" key="6">
    <source>
        <dbReference type="Proteomes" id="UP001250214"/>
    </source>
</evidence>
<evidence type="ECO:0000259" key="3">
    <source>
        <dbReference type="PROSITE" id="PS50980"/>
    </source>
</evidence>
<dbReference type="InterPro" id="IPR029045">
    <property type="entry name" value="ClpP/crotonase-like_dom_sf"/>
</dbReference>
<dbReference type="InterPro" id="IPR011762">
    <property type="entry name" value="COA_CT_N"/>
</dbReference>
<dbReference type="PANTHER" id="PTHR43842">
    <property type="entry name" value="PROPIONYL-COA CARBOXYLASE BETA CHAIN"/>
    <property type="match status" value="1"/>
</dbReference>
<feature type="compositionally biased region" description="Pro residues" evidence="2">
    <location>
        <begin position="1"/>
        <end position="11"/>
    </location>
</feature>
<keyword evidence="5" id="KW-0436">Ligase</keyword>
<evidence type="ECO:0000256" key="2">
    <source>
        <dbReference type="SAM" id="MobiDB-lite"/>
    </source>
</evidence>
<evidence type="ECO:0000256" key="1">
    <source>
        <dbReference type="SAM" id="Coils"/>
    </source>
</evidence>
<reference evidence="6" key="1">
    <citation type="submission" date="2023-07" db="EMBL/GenBank/DDBJ databases">
        <title>Novel species in the genus Lipingzhangella isolated from Sambhar Salt Lake.</title>
        <authorList>
            <person name="Jiya N."/>
            <person name="Kajale S."/>
            <person name="Sharma A."/>
        </authorList>
    </citation>
    <scope>NUCLEOTIDE SEQUENCE [LARGE SCALE GENOMIC DNA]</scope>
    <source>
        <strain evidence="6">LS1_29</strain>
    </source>
</reference>
<dbReference type="GO" id="GO:0016874">
    <property type="term" value="F:ligase activity"/>
    <property type="evidence" value="ECO:0007669"/>
    <property type="project" value="UniProtKB-KW"/>
</dbReference>
<feature type="domain" description="CoA carboxyltransferase N-terminal" evidence="3">
    <location>
        <begin position="19"/>
        <end position="275"/>
    </location>
</feature>
<evidence type="ECO:0000259" key="4">
    <source>
        <dbReference type="PROSITE" id="PS50989"/>
    </source>
</evidence>
<dbReference type="InterPro" id="IPR011763">
    <property type="entry name" value="COA_CT_C"/>
</dbReference>
<dbReference type="InterPro" id="IPR051047">
    <property type="entry name" value="AccD/PCCB"/>
</dbReference>
<gene>
    <name evidence="5" type="ORF">RIF23_05865</name>
</gene>
<organism evidence="5 6">
    <name type="scientific">Lipingzhangella rawalii</name>
    <dbReference type="NCBI Taxonomy" id="2055835"/>
    <lineage>
        <taxon>Bacteria</taxon>
        <taxon>Bacillati</taxon>
        <taxon>Actinomycetota</taxon>
        <taxon>Actinomycetes</taxon>
        <taxon>Streptosporangiales</taxon>
        <taxon>Nocardiopsidaceae</taxon>
        <taxon>Lipingzhangella</taxon>
    </lineage>
</organism>
<name>A0ABU2H3E3_9ACTN</name>
<dbReference type="PRINTS" id="PR01070">
    <property type="entry name" value="ACCCTRFRASEB"/>
</dbReference>
<dbReference type="PANTHER" id="PTHR43842:SF2">
    <property type="entry name" value="PROPIONYL-COA CARBOXYLASE BETA CHAIN, MITOCHONDRIAL"/>
    <property type="match status" value="1"/>
</dbReference>
<keyword evidence="6" id="KW-1185">Reference proteome</keyword>
<evidence type="ECO:0000313" key="5">
    <source>
        <dbReference type="EMBL" id="MDS1269819.1"/>
    </source>
</evidence>
<dbReference type="SUPFAM" id="SSF52096">
    <property type="entry name" value="ClpP/crotonase"/>
    <property type="match status" value="2"/>
</dbReference>
<feature type="coiled-coil region" evidence="1">
    <location>
        <begin position="460"/>
        <end position="487"/>
    </location>
</feature>
<feature type="region of interest" description="Disordered" evidence="2">
    <location>
        <begin position="1"/>
        <end position="22"/>
    </location>
</feature>
<sequence>MATEAPEPPPAAEIDIHSTAGKLDDLRRRRHEAVHAGSDKAIEKQHAKGKLTARERIDALLDPGSFVEFDALARHRSTNFGQDAHRPYGDGVVTGHGTIDDRPVAVFSQDFTVFGGSLGEVFGEKIVKVMDFALSTGCPIIGINDSGGARIQEGVVALGLYAEIFKRNTHASGVIPQISVVLGPCAGGAVYSPAITDFTVMADETSHMFITGPDVIKTVTGEDVGFEELGGARTHNTRSGVAHYLASGEQDALDYVRTLLSFLPSNNLSDPPAYASDAEPEVTAEDAELDTFMPDSANQPYDMRTVIEHVVDDADFVEVHAQYAPNIVVGFGRVEGQAVGVVANQPLSFAGTLDIDASEKAARFVRTCDAFNVPVLTFVDVPGFLPGTDQEWNGIIRRGAKLIYAYAEATVPLVTVITRKAYGGAYDVMGSKHLGADVNLAWPTAEIAVMGAQGAVNILYRRTLAEAEDEERERARLVQEYEDTLLNPYSAAERGYVDGVILPSETRISVTKALRALRTKRKQLPPKKHGNIPL</sequence>
<dbReference type="EMBL" id="JAVLVT010000002">
    <property type="protein sequence ID" value="MDS1269819.1"/>
    <property type="molecule type" value="Genomic_DNA"/>
</dbReference>
<dbReference type="EC" id="6.-.-.-" evidence="5"/>
<comment type="caution">
    <text evidence="5">The sequence shown here is derived from an EMBL/GenBank/DDBJ whole genome shotgun (WGS) entry which is preliminary data.</text>
</comment>
<dbReference type="RefSeq" id="WP_310911354.1">
    <property type="nucleotide sequence ID" value="NZ_JAVLVT010000002.1"/>
</dbReference>
<protein>
    <submittedName>
        <fullName evidence="5">Acyl-CoA carboxylase subunit beta</fullName>
        <ecNumber evidence="5">6.-.-.-</ecNumber>
    </submittedName>
</protein>
<feature type="domain" description="CoA carboxyltransferase C-terminal" evidence="4">
    <location>
        <begin position="279"/>
        <end position="529"/>
    </location>
</feature>
<dbReference type="InterPro" id="IPR034733">
    <property type="entry name" value="AcCoA_carboxyl_beta"/>
</dbReference>
<dbReference type="InterPro" id="IPR000438">
    <property type="entry name" value="Acetyl_CoA_COase_Trfase_b_su"/>
</dbReference>
<accession>A0ABU2H3E3</accession>
<dbReference type="PROSITE" id="PS50989">
    <property type="entry name" value="COA_CT_CTER"/>
    <property type="match status" value="1"/>
</dbReference>
<dbReference type="PROSITE" id="PS50980">
    <property type="entry name" value="COA_CT_NTER"/>
    <property type="match status" value="1"/>
</dbReference>
<proteinExistence type="predicted"/>